<sequence length="109" mass="12617">MHFNGNMFWFLIVCMFVDCLHSTQVKREKKILQRGKRISTFEDEGIKCLMCVWTAQEPCVYEVVTCSRGEVCGQVIVEGNKRYNGCLHQSLCSLTHGKCCQDPLCNWKF</sequence>
<feature type="signal peptide" evidence="1">
    <location>
        <begin position="1"/>
        <end position="22"/>
    </location>
</feature>
<dbReference type="CTD" id="20235589"/>
<dbReference type="SUPFAM" id="SSF57302">
    <property type="entry name" value="Snake toxin-like"/>
    <property type="match status" value="1"/>
</dbReference>
<dbReference type="EMBL" id="KB199650">
    <property type="protein sequence ID" value="ESP05250.1"/>
    <property type="molecule type" value="Genomic_DNA"/>
</dbReference>
<feature type="chain" id="PRO_5004718584" evidence="1">
    <location>
        <begin position="23"/>
        <end position="109"/>
    </location>
</feature>
<dbReference type="KEGG" id="lgi:LOTGIDRAFT_152066"/>
<dbReference type="RefSeq" id="XP_009043795.1">
    <property type="nucleotide sequence ID" value="XM_009045547.1"/>
</dbReference>
<dbReference type="AlphaFoldDB" id="V4CRU8"/>
<keyword evidence="3" id="KW-1185">Reference proteome</keyword>
<evidence type="ECO:0000256" key="1">
    <source>
        <dbReference type="SAM" id="SignalP"/>
    </source>
</evidence>
<accession>V4CRU8</accession>
<dbReference type="HOGENOM" id="CLU_2186910_0_0_1"/>
<gene>
    <name evidence="2" type="ORF">LOTGIDRAFT_152066</name>
</gene>
<keyword evidence="1" id="KW-0732">Signal</keyword>
<evidence type="ECO:0000313" key="3">
    <source>
        <dbReference type="Proteomes" id="UP000030746"/>
    </source>
</evidence>
<organism evidence="2 3">
    <name type="scientific">Lottia gigantea</name>
    <name type="common">Giant owl limpet</name>
    <dbReference type="NCBI Taxonomy" id="225164"/>
    <lineage>
        <taxon>Eukaryota</taxon>
        <taxon>Metazoa</taxon>
        <taxon>Spiralia</taxon>
        <taxon>Lophotrochozoa</taxon>
        <taxon>Mollusca</taxon>
        <taxon>Gastropoda</taxon>
        <taxon>Patellogastropoda</taxon>
        <taxon>Lottioidea</taxon>
        <taxon>Lottiidae</taxon>
        <taxon>Lottia</taxon>
    </lineage>
</organism>
<reference evidence="2 3" key="1">
    <citation type="journal article" date="2013" name="Nature">
        <title>Insights into bilaterian evolution from three spiralian genomes.</title>
        <authorList>
            <person name="Simakov O."/>
            <person name="Marletaz F."/>
            <person name="Cho S.J."/>
            <person name="Edsinger-Gonzales E."/>
            <person name="Havlak P."/>
            <person name="Hellsten U."/>
            <person name="Kuo D.H."/>
            <person name="Larsson T."/>
            <person name="Lv J."/>
            <person name="Arendt D."/>
            <person name="Savage R."/>
            <person name="Osoegawa K."/>
            <person name="de Jong P."/>
            <person name="Grimwood J."/>
            <person name="Chapman J.A."/>
            <person name="Shapiro H."/>
            <person name="Aerts A."/>
            <person name="Otillar R.P."/>
            <person name="Terry A.Y."/>
            <person name="Boore J.L."/>
            <person name="Grigoriev I.V."/>
            <person name="Lindberg D.R."/>
            <person name="Seaver E.C."/>
            <person name="Weisblat D.A."/>
            <person name="Putnam N.H."/>
            <person name="Rokhsar D.S."/>
        </authorList>
    </citation>
    <scope>NUCLEOTIDE SEQUENCE [LARGE SCALE GENOMIC DNA]</scope>
</reference>
<protein>
    <submittedName>
        <fullName evidence="2">Uncharacterized protein</fullName>
    </submittedName>
</protein>
<dbReference type="Proteomes" id="UP000030746">
    <property type="component" value="Unassembled WGS sequence"/>
</dbReference>
<evidence type="ECO:0000313" key="2">
    <source>
        <dbReference type="EMBL" id="ESP05250.1"/>
    </source>
</evidence>
<dbReference type="InterPro" id="IPR045860">
    <property type="entry name" value="Snake_toxin-like_sf"/>
</dbReference>
<name>V4CRU8_LOTGI</name>
<dbReference type="GeneID" id="20235589"/>
<proteinExistence type="predicted"/>